<proteinExistence type="inferred from homology"/>
<sequence>MNIKQKIEFSSYLLKGLILFFSGIHLANAIEFNIDMLDSEDKQNIDLSRFSQTGYVMPGKYQLTLQVNEQLVNRETTIPFYFRQLGKETRSEACISPELRNKIGLKEEHLAQTTLWNDGQCVDFSALNGVTSSVDLAESQLNMTIPQLYLEYSDSFWLPPARWDEGIPGVLIDYNVNAFWSKSHGNSRSQNIWLNGIIGANYGAWRFRGHYQGNYSYITGQQNNSDSSLRWAQFHAYRALPSWQANLTLGESSFASDLLEGWNYSGVSLTSDERQLPPKLRGYAPQIRGFADTNARVTITQQNNILYDTTVPAGEFVIKDISSSVRGTLDVKITEQDGRVKTFQVSAAYIPYLTRPGQFRYKLVSGRARYDAHRTEGPIFAAGEWFYGLTNSWTLYGGGVVAGNYNALALGAGVDLGAFGSLTADITQSIARLSKRGEEDGKKTQQGKSWHLTYSKRFDDINTDLTLAGYRFSERDYMPMQQYLDARYRDRLEGRSKDKYTVTLNKNFPEQKISLGVSYNHETFWNAGDSIYYNISMSKYFSAFGIDNMSVGLAANRARYVHTGKMNNSLSLNFSLPVGEKRINYNNYYSEKRFSQSMNLSGQIGEKGNYNVTAGMSHGHGQAPQSQFSGYYSHRSDIAHTSFNVSTTQDGNVVAGMAVNGGVTITSKGAALHPSGFSGGTRLIVDTNGVENVPFDGGHVRTNRWGIGVVTNVSSYYRNTTMVDINKLDSDIEARDAVAESVLTEGAIGYHKFDVLKGNRLFVVLKLANGNILPFGTSIRNEKGRELGIVNDGGVAWISGAELGEPLQANWGEQHCSFILPSQIDALSLVSLPCQRGK</sequence>
<dbReference type="AlphaFoldDB" id="A0A1I3R8B1"/>
<dbReference type="PANTHER" id="PTHR30451">
    <property type="entry name" value="OUTER MEMBRANE USHER PROTEIN"/>
    <property type="match status" value="1"/>
</dbReference>
<accession>A0A1I3R8B1</accession>
<dbReference type="InterPro" id="IPR042186">
    <property type="entry name" value="FimD_plug_dom"/>
</dbReference>
<dbReference type="Proteomes" id="UP000198919">
    <property type="component" value="Unassembled WGS sequence"/>
</dbReference>
<keyword evidence="14" id="KW-1185">Reference proteome</keyword>
<dbReference type="GO" id="GO:0009279">
    <property type="term" value="C:cell outer membrane"/>
    <property type="evidence" value="ECO:0007669"/>
    <property type="project" value="UniProtKB-SubCell"/>
</dbReference>
<keyword evidence="6" id="KW-0732">Signal</keyword>
<dbReference type="InterPro" id="IPR025949">
    <property type="entry name" value="PapC-like_C"/>
</dbReference>
<dbReference type="Gene3D" id="2.60.40.3110">
    <property type="match status" value="1"/>
</dbReference>
<protein>
    <submittedName>
        <fullName evidence="12">Outer membrane usher protein PapC</fullName>
    </submittedName>
</protein>
<keyword evidence="7" id="KW-0472">Membrane</keyword>
<dbReference type="STRING" id="351675.SAMN05421680_10916"/>
<dbReference type="InterPro" id="IPR043142">
    <property type="entry name" value="PapC-like_C_sf"/>
</dbReference>
<evidence type="ECO:0000259" key="10">
    <source>
        <dbReference type="Pfam" id="PF13954"/>
    </source>
</evidence>
<evidence type="ECO:0000313" key="12">
    <source>
        <dbReference type="EMBL" id="SFJ42355.1"/>
    </source>
</evidence>
<dbReference type="Pfam" id="PF00577">
    <property type="entry name" value="Usher"/>
    <property type="match status" value="1"/>
</dbReference>
<evidence type="ECO:0000256" key="4">
    <source>
        <dbReference type="ARBA" id="ARBA00022452"/>
    </source>
</evidence>
<dbReference type="Gene3D" id="2.60.40.2610">
    <property type="entry name" value="Outer membrane usher protein FimD, plug domain"/>
    <property type="match status" value="1"/>
</dbReference>
<gene>
    <name evidence="12" type="ORF">SAMN05421680_10916</name>
    <name evidence="11" type="ORF">Xmau_02381</name>
</gene>
<evidence type="ECO:0000256" key="8">
    <source>
        <dbReference type="ARBA" id="ARBA00023237"/>
    </source>
</evidence>
<organism evidence="12 13">
    <name type="scientific">Xenorhabdus mauleonii</name>
    <dbReference type="NCBI Taxonomy" id="351675"/>
    <lineage>
        <taxon>Bacteria</taxon>
        <taxon>Pseudomonadati</taxon>
        <taxon>Pseudomonadota</taxon>
        <taxon>Gammaproteobacteria</taxon>
        <taxon>Enterobacterales</taxon>
        <taxon>Morganellaceae</taxon>
        <taxon>Xenorhabdus</taxon>
    </lineage>
</organism>
<comment type="subcellular location">
    <subcellularLocation>
        <location evidence="1">Cell outer membrane</location>
        <topology evidence="1">Multi-pass membrane protein</topology>
    </subcellularLocation>
</comment>
<dbReference type="InterPro" id="IPR037224">
    <property type="entry name" value="PapC_N_sf"/>
</dbReference>
<keyword evidence="3" id="KW-0813">Transport</keyword>
<keyword evidence="8" id="KW-0998">Cell outer membrane</keyword>
<dbReference type="PANTHER" id="PTHR30451:SF10">
    <property type="entry name" value="OUTER MEMBRANE USHER PROTEIN YFCU-RELATED"/>
    <property type="match status" value="1"/>
</dbReference>
<dbReference type="Gene3D" id="2.60.40.2070">
    <property type="match status" value="1"/>
</dbReference>
<evidence type="ECO:0000313" key="14">
    <source>
        <dbReference type="Proteomes" id="UP000224607"/>
    </source>
</evidence>
<evidence type="ECO:0000256" key="3">
    <source>
        <dbReference type="ARBA" id="ARBA00022448"/>
    </source>
</evidence>
<evidence type="ECO:0000256" key="1">
    <source>
        <dbReference type="ARBA" id="ARBA00004571"/>
    </source>
</evidence>
<feature type="domain" description="PapC N-terminal" evidence="10">
    <location>
        <begin position="31"/>
        <end position="178"/>
    </location>
</feature>
<dbReference type="Gene3D" id="3.10.20.410">
    <property type="match status" value="1"/>
</dbReference>
<dbReference type="GO" id="GO:0015473">
    <property type="term" value="F:fimbrial usher porin activity"/>
    <property type="evidence" value="ECO:0007669"/>
    <property type="project" value="InterPro"/>
</dbReference>
<dbReference type="Proteomes" id="UP000224607">
    <property type="component" value="Unassembled WGS sequence"/>
</dbReference>
<dbReference type="EMBL" id="NITY01000008">
    <property type="protein sequence ID" value="PHM39781.1"/>
    <property type="molecule type" value="Genomic_DNA"/>
</dbReference>
<keyword evidence="5" id="KW-0812">Transmembrane</keyword>
<comment type="similarity">
    <text evidence="2">Belongs to the fimbrial export usher family.</text>
</comment>
<feature type="domain" description="PapC-like C-terminal" evidence="9">
    <location>
        <begin position="764"/>
        <end position="817"/>
    </location>
</feature>
<name>A0A1I3R8B1_9GAMM</name>
<reference evidence="13" key="1">
    <citation type="submission" date="2016-10" db="EMBL/GenBank/DDBJ databases">
        <authorList>
            <person name="Varghese N."/>
            <person name="Submissions S."/>
        </authorList>
    </citation>
    <scope>NUCLEOTIDE SEQUENCE [LARGE SCALE GENOMIC DNA]</scope>
    <source>
        <strain evidence="13">DSM 17908</strain>
    </source>
</reference>
<dbReference type="Pfam" id="PF13953">
    <property type="entry name" value="PapC_C"/>
    <property type="match status" value="1"/>
</dbReference>
<dbReference type="GO" id="GO:0009297">
    <property type="term" value="P:pilus assembly"/>
    <property type="evidence" value="ECO:0007669"/>
    <property type="project" value="InterPro"/>
</dbReference>
<dbReference type="InterPro" id="IPR025885">
    <property type="entry name" value="PapC_N"/>
</dbReference>
<dbReference type="SUPFAM" id="SSF141729">
    <property type="entry name" value="FimD N-terminal domain-like"/>
    <property type="match status" value="1"/>
</dbReference>
<dbReference type="Pfam" id="PF13954">
    <property type="entry name" value="PapC_N"/>
    <property type="match status" value="1"/>
</dbReference>
<evidence type="ECO:0000256" key="2">
    <source>
        <dbReference type="ARBA" id="ARBA00008064"/>
    </source>
</evidence>
<evidence type="ECO:0000256" key="7">
    <source>
        <dbReference type="ARBA" id="ARBA00023136"/>
    </source>
</evidence>
<dbReference type="OrthoDB" id="6554712at2"/>
<dbReference type="RefSeq" id="WP_092510638.1">
    <property type="nucleotide sequence ID" value="NZ_CAWNQB010000078.1"/>
</dbReference>
<evidence type="ECO:0000256" key="6">
    <source>
        <dbReference type="ARBA" id="ARBA00022729"/>
    </source>
</evidence>
<reference evidence="11 14" key="3">
    <citation type="journal article" date="2017" name="Nat. Microbiol.">
        <title>Natural product diversity associated with the nematode symbionts Photorhabdus and Xenorhabdus.</title>
        <authorList>
            <person name="Tobias N.J."/>
            <person name="Wolff H."/>
            <person name="Djahanschiri B."/>
            <person name="Grundmann F."/>
            <person name="Kronenwerth M."/>
            <person name="Shi Y.M."/>
            <person name="Simonyi S."/>
            <person name="Grun P."/>
            <person name="Shapiro-Ilan D."/>
            <person name="Pidot S.J."/>
            <person name="Stinear T.P."/>
            <person name="Ebersberger I."/>
            <person name="Bode H.B."/>
        </authorList>
    </citation>
    <scope>NUCLEOTIDE SEQUENCE [LARGE SCALE GENOMIC DNA]</scope>
    <source>
        <strain evidence="11 14">DSM 17908</strain>
    </source>
</reference>
<evidence type="ECO:0000313" key="11">
    <source>
        <dbReference type="EMBL" id="PHM39781.1"/>
    </source>
</evidence>
<evidence type="ECO:0000313" key="13">
    <source>
        <dbReference type="Proteomes" id="UP000198919"/>
    </source>
</evidence>
<keyword evidence="4" id="KW-1134">Transmembrane beta strand</keyword>
<evidence type="ECO:0000256" key="5">
    <source>
        <dbReference type="ARBA" id="ARBA00022692"/>
    </source>
</evidence>
<evidence type="ECO:0000259" key="9">
    <source>
        <dbReference type="Pfam" id="PF13953"/>
    </source>
</evidence>
<reference evidence="12" key="2">
    <citation type="submission" date="2016-10" db="EMBL/GenBank/DDBJ databases">
        <authorList>
            <person name="de Groot N.N."/>
        </authorList>
    </citation>
    <scope>NUCLEOTIDE SEQUENCE [LARGE SCALE GENOMIC DNA]</scope>
    <source>
        <strain evidence="12">DSM 17908</strain>
    </source>
</reference>
<dbReference type="EMBL" id="FORG01000009">
    <property type="protein sequence ID" value="SFJ42355.1"/>
    <property type="molecule type" value="Genomic_DNA"/>
</dbReference>
<dbReference type="InterPro" id="IPR000015">
    <property type="entry name" value="Fimb_usher"/>
</dbReference>